<dbReference type="EMBL" id="JBITYG010000004">
    <property type="protein sequence ID" value="MFI9101826.1"/>
    <property type="molecule type" value="Genomic_DNA"/>
</dbReference>
<dbReference type="InterPro" id="IPR011006">
    <property type="entry name" value="CheY-like_superfamily"/>
</dbReference>
<dbReference type="Proteomes" id="UP001614394">
    <property type="component" value="Unassembled WGS sequence"/>
</dbReference>
<feature type="domain" description="Response regulatory" evidence="5">
    <location>
        <begin position="12"/>
        <end position="127"/>
    </location>
</feature>
<dbReference type="SUPFAM" id="SSF52172">
    <property type="entry name" value="CheY-like"/>
    <property type="match status" value="1"/>
</dbReference>
<proteinExistence type="predicted"/>
<dbReference type="Pfam" id="PF00072">
    <property type="entry name" value="Response_reg"/>
    <property type="match status" value="1"/>
</dbReference>
<reference evidence="6 7" key="1">
    <citation type="submission" date="2024-10" db="EMBL/GenBank/DDBJ databases">
        <title>The Natural Products Discovery Center: Release of the First 8490 Sequenced Strains for Exploring Actinobacteria Biosynthetic Diversity.</title>
        <authorList>
            <person name="Kalkreuter E."/>
            <person name="Kautsar S.A."/>
            <person name="Yang D."/>
            <person name="Bader C.D."/>
            <person name="Teijaro C.N."/>
            <person name="Fluegel L."/>
            <person name="Davis C.M."/>
            <person name="Simpson J.R."/>
            <person name="Lauterbach L."/>
            <person name="Steele A.D."/>
            <person name="Gui C."/>
            <person name="Meng S."/>
            <person name="Li G."/>
            <person name="Viehrig K."/>
            <person name="Ye F."/>
            <person name="Su P."/>
            <person name="Kiefer A.F."/>
            <person name="Nichols A."/>
            <person name="Cepeda A.J."/>
            <person name="Yan W."/>
            <person name="Fan B."/>
            <person name="Jiang Y."/>
            <person name="Adhikari A."/>
            <person name="Zheng C.-J."/>
            <person name="Schuster L."/>
            <person name="Cowan T.M."/>
            <person name="Smanski M.J."/>
            <person name="Chevrette M.G."/>
            <person name="De Carvalho L.P.S."/>
            <person name="Shen B."/>
        </authorList>
    </citation>
    <scope>NUCLEOTIDE SEQUENCE [LARGE SCALE GENOMIC DNA]</scope>
    <source>
        <strain evidence="6 7">NPDC053399</strain>
    </source>
</reference>
<dbReference type="InterPro" id="IPR039420">
    <property type="entry name" value="WalR-like"/>
</dbReference>
<dbReference type="InterPro" id="IPR001789">
    <property type="entry name" value="Sig_transdc_resp-reg_receiver"/>
</dbReference>
<keyword evidence="1" id="KW-0805">Transcription regulation</keyword>
<dbReference type="CDD" id="cd17535">
    <property type="entry name" value="REC_NarL-like"/>
    <property type="match status" value="1"/>
</dbReference>
<dbReference type="PANTHER" id="PTHR43214:SF24">
    <property type="entry name" value="TRANSCRIPTIONAL REGULATORY PROTEIN NARL-RELATED"/>
    <property type="match status" value="1"/>
</dbReference>
<evidence type="ECO:0000256" key="3">
    <source>
        <dbReference type="ARBA" id="ARBA00023163"/>
    </source>
</evidence>
<comment type="caution">
    <text evidence="6">The sequence shown here is derived from an EMBL/GenBank/DDBJ whole genome shotgun (WGS) entry which is preliminary data.</text>
</comment>
<keyword evidence="7" id="KW-1185">Reference proteome</keyword>
<accession>A0ABW8C5W7</accession>
<name>A0ABW8C5W7_9ACTN</name>
<dbReference type="PROSITE" id="PS50110">
    <property type="entry name" value="RESPONSE_REGULATORY"/>
    <property type="match status" value="1"/>
</dbReference>
<organism evidence="6 7">
    <name type="scientific">Streptomyces fildesensis</name>
    <dbReference type="NCBI Taxonomy" id="375757"/>
    <lineage>
        <taxon>Bacteria</taxon>
        <taxon>Bacillati</taxon>
        <taxon>Actinomycetota</taxon>
        <taxon>Actinomycetes</taxon>
        <taxon>Kitasatosporales</taxon>
        <taxon>Streptomycetaceae</taxon>
        <taxon>Streptomyces</taxon>
    </lineage>
</organism>
<evidence type="ECO:0000256" key="1">
    <source>
        <dbReference type="ARBA" id="ARBA00023015"/>
    </source>
</evidence>
<dbReference type="SMART" id="SM00448">
    <property type="entry name" value="REC"/>
    <property type="match status" value="1"/>
</dbReference>
<dbReference type="Gene3D" id="3.40.50.2300">
    <property type="match status" value="1"/>
</dbReference>
<evidence type="ECO:0000259" key="5">
    <source>
        <dbReference type="PROSITE" id="PS50110"/>
    </source>
</evidence>
<sequence length="173" mass="18200">MTQPATPPRPLRVLICDDNDTLRAALADVVRAQGDLTLVGSAGDADEAIALAGAHRPHVVVLDVRFPGGGPYTAQQIVRSVSGVRIVAFSAYGDQGPRNEMAAAGVAGYLVKGISNARLLAEIRTLGAQALASPAFTTEGVDPVDQPLERIHPQQAIELPHPLPRQFWSDASP</sequence>
<gene>
    <name evidence="6" type="ORF">ACIGXA_15020</name>
</gene>
<dbReference type="InterPro" id="IPR058245">
    <property type="entry name" value="NreC/VraR/RcsB-like_REC"/>
</dbReference>
<protein>
    <submittedName>
        <fullName evidence="6">Response regulator transcription factor</fullName>
    </submittedName>
</protein>
<evidence type="ECO:0000313" key="6">
    <source>
        <dbReference type="EMBL" id="MFI9101826.1"/>
    </source>
</evidence>
<keyword evidence="4" id="KW-0597">Phosphoprotein</keyword>
<dbReference type="PANTHER" id="PTHR43214">
    <property type="entry name" value="TWO-COMPONENT RESPONSE REGULATOR"/>
    <property type="match status" value="1"/>
</dbReference>
<keyword evidence="2" id="KW-0238">DNA-binding</keyword>
<keyword evidence="3" id="KW-0804">Transcription</keyword>
<evidence type="ECO:0000313" key="7">
    <source>
        <dbReference type="Proteomes" id="UP001614394"/>
    </source>
</evidence>
<feature type="modified residue" description="4-aspartylphosphate" evidence="4">
    <location>
        <position position="63"/>
    </location>
</feature>
<evidence type="ECO:0000256" key="2">
    <source>
        <dbReference type="ARBA" id="ARBA00023125"/>
    </source>
</evidence>
<dbReference type="RefSeq" id="WP_399648717.1">
    <property type="nucleotide sequence ID" value="NZ_JBITYG010000004.1"/>
</dbReference>
<evidence type="ECO:0000256" key="4">
    <source>
        <dbReference type="PROSITE-ProRule" id="PRU00169"/>
    </source>
</evidence>